<dbReference type="InterPro" id="IPR018392">
    <property type="entry name" value="LysM"/>
</dbReference>
<evidence type="ECO:0000313" key="6">
    <source>
        <dbReference type="Proteomes" id="UP000093000"/>
    </source>
</evidence>
<keyword evidence="2" id="KW-0843">Virulence</keyword>
<feature type="chain" id="PRO_5008889957" description="LysM domain-containing protein" evidence="3">
    <location>
        <begin position="21"/>
        <end position="284"/>
    </location>
</feature>
<protein>
    <recommendedName>
        <fullName evidence="4">LysM domain-containing protein</fullName>
    </recommendedName>
</protein>
<organism evidence="5 6">
    <name type="scientific">Choanephora cucurbitarum</name>
    <dbReference type="NCBI Taxonomy" id="101091"/>
    <lineage>
        <taxon>Eukaryota</taxon>
        <taxon>Fungi</taxon>
        <taxon>Fungi incertae sedis</taxon>
        <taxon>Mucoromycota</taxon>
        <taxon>Mucoromycotina</taxon>
        <taxon>Mucoromycetes</taxon>
        <taxon>Mucorales</taxon>
        <taxon>Mucorineae</taxon>
        <taxon>Choanephoraceae</taxon>
        <taxon>Choanephoroideae</taxon>
        <taxon>Choanephora</taxon>
    </lineage>
</organism>
<dbReference type="Gene3D" id="3.10.350.10">
    <property type="entry name" value="LysM domain"/>
    <property type="match status" value="1"/>
</dbReference>
<proteinExistence type="predicted"/>
<feature type="domain" description="LysM" evidence="4">
    <location>
        <begin position="26"/>
        <end position="72"/>
    </location>
</feature>
<dbReference type="PANTHER" id="PTHR34997:SF1">
    <property type="entry name" value="PEPTIDOGLYCAN-BINDING LYSIN DOMAIN"/>
    <property type="match status" value="1"/>
</dbReference>
<dbReference type="InterPro" id="IPR036779">
    <property type="entry name" value="LysM_dom_sf"/>
</dbReference>
<reference evidence="5 6" key="1">
    <citation type="submission" date="2016-03" db="EMBL/GenBank/DDBJ databases">
        <title>Choanephora cucurbitarum.</title>
        <authorList>
            <person name="Min B."/>
            <person name="Park H."/>
            <person name="Park J.-H."/>
            <person name="Shin H.-D."/>
            <person name="Choi I.-G."/>
        </authorList>
    </citation>
    <scope>NUCLEOTIDE SEQUENCE [LARGE SCALE GENOMIC DNA]</scope>
    <source>
        <strain evidence="5 6">KUS-F28377</strain>
    </source>
</reference>
<evidence type="ECO:0000256" key="1">
    <source>
        <dbReference type="ARBA" id="ARBA00022669"/>
    </source>
</evidence>
<dbReference type="Pfam" id="PF01476">
    <property type="entry name" value="LysM"/>
    <property type="match status" value="1"/>
</dbReference>
<sequence>MRSPFTLAVACLAAIMAVEAAPACSKTYTVVAGDTCALAAQKSGTTISKLKSLNTSINSKCSNLRIGQKLCVATGSTTTKKVTSKKAATTKKAAATKKATTTKKAATTTSTQTSSASPTHDIANYGLTIQITSKTDFCMMLPSSPGNKAANGGKIDIDAIANSEKNAIAFCTKPSANAPGASTMPVTLLKSAYFYKNTTAEYVQVTGKLNPAAYELSTKDNGGQYDNHGAGSPPNSICYGYRYYVAMVEPNNPDYCVRCCNHYEDCNAGRSEYGCKRVVSNGTY</sequence>
<dbReference type="CDD" id="cd00118">
    <property type="entry name" value="LysM"/>
    <property type="match status" value="1"/>
</dbReference>
<dbReference type="InParanoid" id="A0A1C7NVR8"/>
<accession>A0A1C7NVR8</accession>
<dbReference type="Proteomes" id="UP000093000">
    <property type="component" value="Unassembled WGS sequence"/>
</dbReference>
<keyword evidence="6" id="KW-1185">Reference proteome</keyword>
<dbReference type="InterPro" id="IPR052210">
    <property type="entry name" value="LysM1-like"/>
</dbReference>
<dbReference type="EMBL" id="LUGH01000008">
    <property type="protein sequence ID" value="OBZ91564.1"/>
    <property type="molecule type" value="Genomic_DNA"/>
</dbReference>
<dbReference type="PROSITE" id="PS51782">
    <property type="entry name" value="LYSM"/>
    <property type="match status" value="1"/>
</dbReference>
<gene>
    <name evidence="5" type="ORF">A0J61_00382</name>
</gene>
<dbReference type="GO" id="GO:0008061">
    <property type="term" value="F:chitin binding"/>
    <property type="evidence" value="ECO:0007669"/>
    <property type="project" value="UniProtKB-KW"/>
</dbReference>
<feature type="signal peptide" evidence="3">
    <location>
        <begin position="1"/>
        <end position="20"/>
    </location>
</feature>
<evidence type="ECO:0000313" key="5">
    <source>
        <dbReference type="EMBL" id="OBZ91564.1"/>
    </source>
</evidence>
<keyword evidence="3" id="KW-0732">Signal</keyword>
<dbReference type="AlphaFoldDB" id="A0A1C7NVR8"/>
<keyword evidence="1" id="KW-0147">Chitin-binding</keyword>
<dbReference type="SMART" id="SM00257">
    <property type="entry name" value="LysM"/>
    <property type="match status" value="1"/>
</dbReference>
<dbReference type="SUPFAM" id="SSF54106">
    <property type="entry name" value="LysM domain"/>
    <property type="match status" value="1"/>
</dbReference>
<evidence type="ECO:0000259" key="4">
    <source>
        <dbReference type="PROSITE" id="PS51782"/>
    </source>
</evidence>
<evidence type="ECO:0000256" key="3">
    <source>
        <dbReference type="SAM" id="SignalP"/>
    </source>
</evidence>
<dbReference type="STRING" id="101091.A0A1C7NVR8"/>
<dbReference type="PANTHER" id="PTHR34997">
    <property type="entry name" value="AM15"/>
    <property type="match status" value="1"/>
</dbReference>
<dbReference type="OrthoDB" id="3044029at2759"/>
<evidence type="ECO:0000256" key="2">
    <source>
        <dbReference type="ARBA" id="ARBA00023026"/>
    </source>
</evidence>
<name>A0A1C7NVR8_9FUNG</name>
<comment type="caution">
    <text evidence="5">The sequence shown here is derived from an EMBL/GenBank/DDBJ whole genome shotgun (WGS) entry which is preliminary data.</text>
</comment>